<dbReference type="SUPFAM" id="SSF55469">
    <property type="entry name" value="FMN-dependent nitroreductase-like"/>
    <property type="match status" value="2"/>
</dbReference>
<organism evidence="1 2">
    <name type="scientific">Actinocorallia aurantiaca</name>
    <dbReference type="NCBI Taxonomy" id="46204"/>
    <lineage>
        <taxon>Bacteria</taxon>
        <taxon>Bacillati</taxon>
        <taxon>Actinomycetota</taxon>
        <taxon>Actinomycetes</taxon>
        <taxon>Streptosporangiales</taxon>
        <taxon>Thermomonosporaceae</taxon>
        <taxon>Actinocorallia</taxon>
    </lineage>
</organism>
<dbReference type="PANTHER" id="PTHR23026">
    <property type="entry name" value="NADPH NITROREDUCTASE"/>
    <property type="match status" value="1"/>
</dbReference>
<dbReference type="Gene3D" id="3.40.109.10">
    <property type="entry name" value="NADH Oxidase"/>
    <property type="match status" value="1"/>
</dbReference>
<reference evidence="1 2" key="1">
    <citation type="journal article" date="2019" name="Int. J. Syst. Evol. Microbiol.">
        <title>The Global Catalogue of Microorganisms (GCM) 10K type strain sequencing project: providing services to taxonomists for standard genome sequencing and annotation.</title>
        <authorList>
            <consortium name="The Broad Institute Genomics Platform"/>
            <consortium name="The Broad Institute Genome Sequencing Center for Infectious Disease"/>
            <person name="Wu L."/>
            <person name="Ma J."/>
        </authorList>
    </citation>
    <scope>NUCLEOTIDE SEQUENCE [LARGE SCALE GENOMIC DNA]</scope>
    <source>
        <strain evidence="1 2">JCM 8201</strain>
    </source>
</reference>
<protein>
    <submittedName>
        <fullName evidence="1">Nitroreductase family protein</fullName>
    </submittedName>
</protein>
<name>A0ABN3UEQ5_9ACTN</name>
<accession>A0ABN3UEQ5</accession>
<dbReference type="NCBIfam" id="NF047509">
    <property type="entry name" value="Rv3131_FMN_oxido"/>
    <property type="match status" value="1"/>
</dbReference>
<dbReference type="Proteomes" id="UP001501842">
    <property type="component" value="Unassembled WGS sequence"/>
</dbReference>
<dbReference type="EMBL" id="BAAATZ010000019">
    <property type="protein sequence ID" value="GAA2730814.1"/>
    <property type="molecule type" value="Genomic_DNA"/>
</dbReference>
<proteinExistence type="predicted"/>
<evidence type="ECO:0000313" key="2">
    <source>
        <dbReference type="Proteomes" id="UP001501842"/>
    </source>
</evidence>
<sequence length="339" mass="37356">MTVGTDMEGVMRAAIEAAVWAPSVNNTQPWWFGTSAYGQDGARVSLHSDSERRLDIADPDGREMLVSCGAALFTLRLAVQARGYEPRVRVLPEPDRPGLLADLVIDPAAEAEPGVGPEIERLYRQVKVRRSHRGAFEQRVVPTAVLTALREEAHREGAELFLVSDPRERRALAAFTEVAEQLQRLDPEYQAEAARWAPPPGRHRSEGMVERSYPAEEAFTSPHFATRDFAQGRPWGAREDRPPDPGITGVVAIITTRGDDRADWLAAGQGMQRMLLHASAEGLSAALHTQPLEIPELRALIRVRLCRGGHPQVLLRLGEAASALGTVRRKPDELTDEEV</sequence>
<comment type="caution">
    <text evidence="1">The sequence shown here is derived from an EMBL/GenBank/DDBJ whole genome shotgun (WGS) entry which is preliminary data.</text>
</comment>
<evidence type="ECO:0000313" key="1">
    <source>
        <dbReference type="EMBL" id="GAA2730814.1"/>
    </source>
</evidence>
<dbReference type="InterPro" id="IPR000415">
    <property type="entry name" value="Nitroreductase-like"/>
</dbReference>
<dbReference type="RefSeq" id="WP_344452569.1">
    <property type="nucleotide sequence ID" value="NZ_BAAATZ010000019.1"/>
</dbReference>
<dbReference type="PANTHER" id="PTHR23026:SF123">
    <property type="entry name" value="NAD(P)H NITROREDUCTASE RV3131-RELATED"/>
    <property type="match status" value="1"/>
</dbReference>
<dbReference type="InterPro" id="IPR050627">
    <property type="entry name" value="Nitroreductase/BluB"/>
</dbReference>
<keyword evidence="2" id="KW-1185">Reference proteome</keyword>
<gene>
    <name evidence="1" type="ORF">GCM10010439_44720</name>
</gene>